<accession>A0A2W7RUY0</accession>
<proteinExistence type="predicted"/>
<dbReference type="RefSeq" id="WP_111295526.1">
    <property type="nucleotide sequence ID" value="NZ_QKZV01000005.1"/>
</dbReference>
<dbReference type="OrthoDB" id="9807923at2"/>
<name>A0A2W7RUY0_9BACT</name>
<feature type="transmembrane region" description="Helical" evidence="1">
    <location>
        <begin position="5"/>
        <end position="23"/>
    </location>
</feature>
<keyword evidence="1" id="KW-0472">Membrane</keyword>
<dbReference type="Pfam" id="PF06445">
    <property type="entry name" value="GyrI-like"/>
    <property type="match status" value="1"/>
</dbReference>
<dbReference type="AlphaFoldDB" id="A0A2W7RUY0"/>
<evidence type="ECO:0000259" key="2">
    <source>
        <dbReference type="SMART" id="SM00871"/>
    </source>
</evidence>
<keyword evidence="1" id="KW-1133">Transmembrane helix</keyword>
<dbReference type="InterPro" id="IPR011256">
    <property type="entry name" value="Reg_factor_effector_dom_sf"/>
</dbReference>
<evidence type="ECO:0000313" key="4">
    <source>
        <dbReference type="Proteomes" id="UP000249720"/>
    </source>
</evidence>
<evidence type="ECO:0000313" key="3">
    <source>
        <dbReference type="EMBL" id="PZX62360.1"/>
    </source>
</evidence>
<gene>
    <name evidence="3" type="ORF">LX80_01842</name>
</gene>
<feature type="domain" description="AraC effector-binding" evidence="2">
    <location>
        <begin position="179"/>
        <end position="316"/>
    </location>
</feature>
<reference evidence="3 4" key="1">
    <citation type="submission" date="2018-06" db="EMBL/GenBank/DDBJ databases">
        <title>Genomic Encyclopedia of Archaeal and Bacterial Type Strains, Phase II (KMG-II): from individual species to whole genera.</title>
        <authorList>
            <person name="Goeker M."/>
        </authorList>
    </citation>
    <scope>NUCLEOTIDE SEQUENCE [LARGE SCALE GENOMIC DNA]</scope>
    <source>
        <strain evidence="3 4">DSM 23241</strain>
    </source>
</reference>
<organism evidence="3 4">
    <name type="scientific">Hydrotalea sandarakina</name>
    <dbReference type="NCBI Taxonomy" id="1004304"/>
    <lineage>
        <taxon>Bacteria</taxon>
        <taxon>Pseudomonadati</taxon>
        <taxon>Bacteroidota</taxon>
        <taxon>Chitinophagia</taxon>
        <taxon>Chitinophagales</taxon>
        <taxon>Chitinophagaceae</taxon>
        <taxon>Hydrotalea</taxon>
    </lineage>
</organism>
<sequence>MKKWLFIIIAILVIFIAAVYLLIPQEATLTINTQIHANENGVIRLLQDTGHWRKWWNYNTNAGYTNTDSSEFIADNIHFTITEPLYKGLKLLLTSGNEVYNAQVNVIPNNIDSCYLLWQVKVPTGNNPFLKIIRYRTALGIKPAIQNVMNRFKPFAEDKANVYGVPLRQQGYSDTYLVATKTILTQPPTEKNIYALIQQLTAFAQQKKVYIPNGHPIYNITHWDKDSIQLMVSIPITQPINDEGKFAFKQMVKGNFIVTEVKGGPYTIDKAYKRLMQYFSDYHRTAMAIPFYRIMNNNPTATDTAQWVTEIYQPVF</sequence>
<keyword evidence="4" id="KW-1185">Reference proteome</keyword>
<dbReference type="SUPFAM" id="SSF55136">
    <property type="entry name" value="Probable bacterial effector-binding domain"/>
    <property type="match status" value="1"/>
</dbReference>
<dbReference type="SMART" id="SM00871">
    <property type="entry name" value="AraC_E_bind"/>
    <property type="match status" value="1"/>
</dbReference>
<dbReference type="Gene3D" id="3.20.80.10">
    <property type="entry name" value="Regulatory factor, effector binding domain"/>
    <property type="match status" value="1"/>
</dbReference>
<dbReference type="InterPro" id="IPR029442">
    <property type="entry name" value="GyrI-like"/>
</dbReference>
<dbReference type="Proteomes" id="UP000249720">
    <property type="component" value="Unassembled WGS sequence"/>
</dbReference>
<comment type="caution">
    <text evidence="3">The sequence shown here is derived from an EMBL/GenBank/DDBJ whole genome shotgun (WGS) entry which is preliminary data.</text>
</comment>
<keyword evidence="1" id="KW-0812">Transmembrane</keyword>
<dbReference type="EMBL" id="QKZV01000005">
    <property type="protein sequence ID" value="PZX62360.1"/>
    <property type="molecule type" value="Genomic_DNA"/>
</dbReference>
<dbReference type="InterPro" id="IPR010499">
    <property type="entry name" value="AraC_E-bd"/>
</dbReference>
<protein>
    <submittedName>
        <fullName evidence="3">GyrI-like small molecule binding protein</fullName>
    </submittedName>
</protein>
<evidence type="ECO:0000256" key="1">
    <source>
        <dbReference type="SAM" id="Phobius"/>
    </source>
</evidence>